<dbReference type="AlphaFoldDB" id="A0A4Z0CE13"/>
<comment type="caution">
    <text evidence="3">The sequence shown here is derived from an EMBL/GenBank/DDBJ whole genome shotgun (WGS) entry which is preliminary data.</text>
</comment>
<reference evidence="3 4" key="1">
    <citation type="submission" date="2019-03" db="EMBL/GenBank/DDBJ databases">
        <title>Ramlibacter sp. 18x22-1, whole genome shotgun sequence.</title>
        <authorList>
            <person name="Zhang X."/>
            <person name="Feng G."/>
            <person name="Zhu H."/>
        </authorList>
    </citation>
    <scope>NUCLEOTIDE SEQUENCE [LARGE SCALE GENOMIC DNA]</scope>
    <source>
        <strain evidence="3 4">18x22-1</strain>
    </source>
</reference>
<dbReference type="Proteomes" id="UP000297839">
    <property type="component" value="Unassembled WGS sequence"/>
</dbReference>
<name>A0A4Z0CE13_9BURK</name>
<dbReference type="EMBL" id="SMLK01000001">
    <property type="protein sequence ID" value="TFZ08509.1"/>
    <property type="molecule type" value="Genomic_DNA"/>
</dbReference>
<evidence type="ECO:0000256" key="1">
    <source>
        <dbReference type="SAM" id="SignalP"/>
    </source>
</evidence>
<evidence type="ECO:0000259" key="2">
    <source>
        <dbReference type="Pfam" id="PF05229"/>
    </source>
</evidence>
<evidence type="ECO:0000313" key="4">
    <source>
        <dbReference type="Proteomes" id="UP000297839"/>
    </source>
</evidence>
<sequence>MRQRPSLRAAAAIPGFRMNRLARHAANARAQVLAAAAAACLALPCAAADNASITVSATVLSKSNCRFSSNATLAINLGAIDPSGSTTASGNVGTSFKCGGSAPTASYTVTADDGLYSPGAGLRRLRHATVTTEFMDYSLAISPSAGLANKNQVVNVTVTADVAPAAYGGARSGNYSDTVVLTVSP</sequence>
<gene>
    <name evidence="3" type="ORF">EZ216_04955</name>
</gene>
<keyword evidence="1" id="KW-0732">Signal</keyword>
<dbReference type="OrthoDB" id="6505076at2"/>
<feature type="chain" id="PRO_5021422077" description="Spore coat protein U/FanG domain-containing protein" evidence="1">
    <location>
        <begin position="48"/>
        <end position="185"/>
    </location>
</feature>
<dbReference type="Pfam" id="PF05229">
    <property type="entry name" value="SCPU"/>
    <property type="match status" value="1"/>
</dbReference>
<proteinExistence type="predicted"/>
<accession>A0A4Z0CE13</accession>
<evidence type="ECO:0000313" key="3">
    <source>
        <dbReference type="EMBL" id="TFZ08509.1"/>
    </source>
</evidence>
<dbReference type="InterPro" id="IPR007893">
    <property type="entry name" value="Spore_coat_U/FanG"/>
</dbReference>
<protein>
    <recommendedName>
        <fullName evidence="2">Spore coat protein U/FanG domain-containing protein</fullName>
    </recommendedName>
</protein>
<feature type="domain" description="Spore coat protein U/FanG" evidence="2">
    <location>
        <begin position="52"/>
        <end position="182"/>
    </location>
</feature>
<keyword evidence="4" id="KW-1185">Reference proteome</keyword>
<feature type="signal peptide" evidence="1">
    <location>
        <begin position="1"/>
        <end position="47"/>
    </location>
</feature>
<organism evidence="3 4">
    <name type="scientific">Ramlibacter humi</name>
    <dbReference type="NCBI Taxonomy" id="2530451"/>
    <lineage>
        <taxon>Bacteria</taxon>
        <taxon>Pseudomonadati</taxon>
        <taxon>Pseudomonadota</taxon>
        <taxon>Betaproteobacteria</taxon>
        <taxon>Burkholderiales</taxon>
        <taxon>Comamonadaceae</taxon>
        <taxon>Ramlibacter</taxon>
    </lineage>
</organism>